<feature type="region of interest" description="Disordered" evidence="5">
    <location>
        <begin position="116"/>
        <end position="150"/>
    </location>
</feature>
<name>A0A803SYJ2_ANOCA</name>
<evidence type="ECO:0000313" key="8">
    <source>
        <dbReference type="Proteomes" id="UP000001646"/>
    </source>
</evidence>
<reference evidence="7" key="3">
    <citation type="submission" date="2025-09" db="UniProtKB">
        <authorList>
            <consortium name="Ensembl"/>
        </authorList>
    </citation>
    <scope>IDENTIFICATION</scope>
</reference>
<feature type="compositionally biased region" description="Basic and acidic residues" evidence="5">
    <location>
        <begin position="274"/>
        <end position="284"/>
    </location>
</feature>
<dbReference type="KEGG" id="acs:100554131"/>
<dbReference type="Ensembl" id="ENSACAT00000045826.1">
    <property type="protein sequence ID" value="ENSACAP00000028032.1"/>
    <property type="gene ID" value="ENSACAG00000011589.3"/>
</dbReference>
<dbReference type="GO" id="GO:0005634">
    <property type="term" value="C:nucleus"/>
    <property type="evidence" value="ECO:0000318"/>
    <property type="project" value="GO_Central"/>
</dbReference>
<dbReference type="SUPFAM" id="SSF54928">
    <property type="entry name" value="RNA-binding domain, RBD"/>
    <property type="match status" value="1"/>
</dbReference>
<sequence length="290" mass="31949">MRTALGSLPARLATHARLGLRLSQHRLLAMGAAAAEADRTLFVGNLDPGVTEELLFELFLQGGPVLNVKIPKDREGKAKSFAFVNFKHEESVPYGMSLLNGIKLFGRPLKIQFRSGSSHASQDNGALYSSQNGGLSVAQHQQQAPATNTNNWYERSTENFSAASSSSSVSRSFSSFPLENLQRQAVLVSSGGAWQQQQQASPLRVDASFPFPPPPCRPSPWCQEASSLAQRKARPASRPYPAEGRHYGREQQPMAMAQRGGDHFHPHGGWSHDYSPHSRREGKWQRPSRH</sequence>
<proteinExistence type="predicted"/>
<dbReference type="CTD" id="10179"/>
<dbReference type="InterPro" id="IPR012677">
    <property type="entry name" value="Nucleotide-bd_a/b_plait_sf"/>
</dbReference>
<dbReference type="GO" id="GO:0000381">
    <property type="term" value="P:regulation of alternative mRNA splicing, via spliceosome"/>
    <property type="evidence" value="ECO:0000318"/>
    <property type="project" value="GO_Central"/>
</dbReference>
<protein>
    <recommendedName>
        <fullName evidence="6">RRM domain-containing protein</fullName>
    </recommendedName>
</protein>
<evidence type="ECO:0000259" key="6">
    <source>
        <dbReference type="PROSITE" id="PS50102"/>
    </source>
</evidence>
<dbReference type="Proteomes" id="UP000001646">
    <property type="component" value="Unplaced"/>
</dbReference>
<evidence type="ECO:0000256" key="2">
    <source>
        <dbReference type="ARBA" id="ARBA00022884"/>
    </source>
</evidence>
<evidence type="ECO:0000256" key="5">
    <source>
        <dbReference type="SAM" id="MobiDB-lite"/>
    </source>
</evidence>
<keyword evidence="8" id="KW-1185">Reference proteome</keyword>
<keyword evidence="3" id="KW-0539">Nucleus</keyword>
<dbReference type="InterPro" id="IPR000504">
    <property type="entry name" value="RRM_dom"/>
</dbReference>
<reference evidence="7" key="1">
    <citation type="submission" date="2009-12" db="EMBL/GenBank/DDBJ databases">
        <title>The Genome Sequence of Anolis carolinensis (Green Anole Lizard).</title>
        <authorList>
            <consortium name="The Genome Sequencing Platform"/>
            <person name="Di Palma F."/>
            <person name="Alfoldi J."/>
            <person name="Heiman D."/>
            <person name="Young S."/>
            <person name="Grabherr M."/>
            <person name="Johnson J."/>
            <person name="Lander E.S."/>
            <person name="Lindblad-Toh K."/>
        </authorList>
    </citation>
    <scope>NUCLEOTIDE SEQUENCE [LARGE SCALE GENOMIC DNA]</scope>
    <source>
        <strain evidence="7">JBL SC #1</strain>
    </source>
</reference>
<dbReference type="SMART" id="SM00360">
    <property type="entry name" value="RRM"/>
    <property type="match status" value="1"/>
</dbReference>
<dbReference type="Bgee" id="ENSACAG00000011589">
    <property type="expression patterns" value="Expressed in lung and 12 other cell types or tissues"/>
</dbReference>
<accession>A0A803SYJ2</accession>
<dbReference type="Gene3D" id="3.30.70.330">
    <property type="match status" value="1"/>
</dbReference>
<evidence type="ECO:0000256" key="4">
    <source>
        <dbReference type="PROSITE-ProRule" id="PRU00176"/>
    </source>
</evidence>
<dbReference type="OrthoDB" id="407442at2759"/>
<keyword evidence="2 4" id="KW-0694">RNA-binding</keyword>
<dbReference type="PROSITE" id="PS50102">
    <property type="entry name" value="RRM"/>
    <property type="match status" value="1"/>
</dbReference>
<dbReference type="PANTHER" id="PTHR13798">
    <property type="entry name" value="RNA BINDING MOTIF RBM PROTEIN -RELATED"/>
    <property type="match status" value="1"/>
</dbReference>
<evidence type="ECO:0000256" key="1">
    <source>
        <dbReference type="ARBA" id="ARBA00004642"/>
    </source>
</evidence>
<dbReference type="InterPro" id="IPR052285">
    <property type="entry name" value="NEXT_complex_subunit"/>
</dbReference>
<dbReference type="GO" id="GO:0003727">
    <property type="term" value="F:single-stranded RNA binding"/>
    <property type="evidence" value="ECO:0000318"/>
    <property type="project" value="GO_Central"/>
</dbReference>
<feature type="region of interest" description="Disordered" evidence="5">
    <location>
        <begin position="222"/>
        <end position="290"/>
    </location>
</feature>
<dbReference type="InterPro" id="IPR034500">
    <property type="entry name" value="RBM7_RRM"/>
</dbReference>
<dbReference type="PANTHER" id="PTHR13798:SF4">
    <property type="entry name" value="RNA-BINDING PROTEIN 7"/>
    <property type="match status" value="1"/>
</dbReference>
<dbReference type="InterPro" id="IPR035979">
    <property type="entry name" value="RBD_domain_sf"/>
</dbReference>
<reference evidence="7" key="2">
    <citation type="submission" date="2025-08" db="UniProtKB">
        <authorList>
            <consortium name="Ensembl"/>
        </authorList>
    </citation>
    <scope>IDENTIFICATION</scope>
</reference>
<evidence type="ECO:0000313" key="7">
    <source>
        <dbReference type="Ensembl" id="ENSACAP00000028032.1"/>
    </source>
</evidence>
<dbReference type="InParanoid" id="A0A803SYJ2"/>
<dbReference type="GO" id="GO:0005654">
    <property type="term" value="C:nucleoplasm"/>
    <property type="evidence" value="ECO:0007669"/>
    <property type="project" value="UniProtKB-SubCell"/>
</dbReference>
<dbReference type="AlphaFoldDB" id="A0A803SYJ2"/>
<feature type="domain" description="RRM" evidence="6">
    <location>
        <begin position="39"/>
        <end position="116"/>
    </location>
</feature>
<dbReference type="CDD" id="cd12592">
    <property type="entry name" value="RRM_RBM7"/>
    <property type="match status" value="1"/>
</dbReference>
<dbReference type="Pfam" id="PF00076">
    <property type="entry name" value="RRM_1"/>
    <property type="match status" value="1"/>
</dbReference>
<gene>
    <name evidence="7" type="primary">rbm7</name>
</gene>
<evidence type="ECO:0000256" key="3">
    <source>
        <dbReference type="ARBA" id="ARBA00023242"/>
    </source>
</evidence>
<dbReference type="GeneID" id="100554131"/>
<organism evidence="7 8">
    <name type="scientific">Anolis carolinensis</name>
    <name type="common">Green anole</name>
    <name type="synonym">American chameleon</name>
    <dbReference type="NCBI Taxonomy" id="28377"/>
    <lineage>
        <taxon>Eukaryota</taxon>
        <taxon>Metazoa</taxon>
        <taxon>Chordata</taxon>
        <taxon>Craniata</taxon>
        <taxon>Vertebrata</taxon>
        <taxon>Euteleostomi</taxon>
        <taxon>Lepidosauria</taxon>
        <taxon>Squamata</taxon>
        <taxon>Bifurcata</taxon>
        <taxon>Unidentata</taxon>
        <taxon>Episquamata</taxon>
        <taxon>Toxicofera</taxon>
        <taxon>Iguania</taxon>
        <taxon>Dactyloidae</taxon>
        <taxon>Anolis</taxon>
    </lineage>
</organism>
<comment type="subcellular location">
    <subcellularLocation>
        <location evidence="1">Nucleus</location>
        <location evidence="1">Nucleoplasm</location>
    </subcellularLocation>
</comment>
<dbReference type="FunCoup" id="A0A803SYJ2">
    <property type="interactions" value="322"/>
</dbReference>
<dbReference type="GeneTree" id="ENSGT00870000136493"/>